<accession>A0A9X2JXR4</accession>
<evidence type="ECO:0000313" key="1">
    <source>
        <dbReference type="EMBL" id="MCP2264409.1"/>
    </source>
</evidence>
<comment type="caution">
    <text evidence="1">The sequence shown here is derived from an EMBL/GenBank/DDBJ whole genome shotgun (WGS) entry which is preliminary data.</text>
</comment>
<gene>
    <name evidence="1" type="ORF">APR03_001745</name>
</gene>
<dbReference type="AlphaFoldDB" id="A0A9X2JXR4"/>
<sequence>MQLASFRVRKVRNIIDSGEIKVDESVTCLVGMNELGKTAVLSALHRLNPVDEASFDEQRDYPRWLLSRDRRERTIGDVVPIEATCLYRCRGDTPS</sequence>
<evidence type="ECO:0000313" key="2">
    <source>
        <dbReference type="Proteomes" id="UP001139493"/>
    </source>
</evidence>
<keyword evidence="2" id="KW-1185">Reference proteome</keyword>
<dbReference type="Proteomes" id="UP001139493">
    <property type="component" value="Unassembled WGS sequence"/>
</dbReference>
<organism evidence="1 2">
    <name type="scientific">Promicromonospora thailandica</name>
    <dbReference type="NCBI Taxonomy" id="765201"/>
    <lineage>
        <taxon>Bacteria</taxon>
        <taxon>Bacillati</taxon>
        <taxon>Actinomycetota</taxon>
        <taxon>Actinomycetes</taxon>
        <taxon>Micrococcales</taxon>
        <taxon>Promicromonosporaceae</taxon>
        <taxon>Promicromonospora</taxon>
    </lineage>
</organism>
<reference evidence="1" key="1">
    <citation type="submission" date="2022-06" db="EMBL/GenBank/DDBJ databases">
        <title>Genomic Encyclopedia of Archaeal and Bacterial Type Strains, Phase II (KMG-II): from individual species to whole genera.</title>
        <authorList>
            <person name="Goeker M."/>
        </authorList>
    </citation>
    <scope>NUCLEOTIDE SEQUENCE</scope>
    <source>
        <strain evidence="1">DSM 26652</strain>
    </source>
</reference>
<dbReference type="Gene3D" id="3.40.50.300">
    <property type="entry name" value="P-loop containing nucleotide triphosphate hydrolases"/>
    <property type="match status" value="1"/>
</dbReference>
<dbReference type="RefSeq" id="WP_253834742.1">
    <property type="nucleotide sequence ID" value="NZ_JAMTCS010000004.1"/>
</dbReference>
<dbReference type="EMBL" id="JAMTCS010000004">
    <property type="protein sequence ID" value="MCP2264409.1"/>
    <property type="molecule type" value="Genomic_DNA"/>
</dbReference>
<name>A0A9X2JXR4_9MICO</name>
<dbReference type="InterPro" id="IPR027417">
    <property type="entry name" value="P-loop_NTPase"/>
</dbReference>
<protein>
    <submittedName>
        <fullName evidence="1">AAA ATPase domain-containing protein</fullName>
    </submittedName>
</protein>
<proteinExistence type="predicted"/>